<keyword evidence="2" id="KW-1003">Cell membrane</keyword>
<gene>
    <name evidence="7" type="ORF">BAU18_001533</name>
</gene>
<dbReference type="InterPro" id="IPR001851">
    <property type="entry name" value="ABC_transp_permease"/>
</dbReference>
<dbReference type="CDD" id="cd06574">
    <property type="entry name" value="TM_PBP1_branched-chain-AA_like"/>
    <property type="match status" value="1"/>
</dbReference>
<dbReference type="EMBL" id="MAEI02000001">
    <property type="protein sequence ID" value="MEO1781940.1"/>
    <property type="molecule type" value="Genomic_DNA"/>
</dbReference>
<dbReference type="PANTHER" id="PTHR32196">
    <property type="entry name" value="ABC TRANSPORTER PERMEASE PROTEIN YPHD-RELATED-RELATED"/>
    <property type="match status" value="1"/>
</dbReference>
<feature type="transmembrane region" description="Helical" evidence="6">
    <location>
        <begin position="148"/>
        <end position="170"/>
    </location>
</feature>
<evidence type="ECO:0000313" key="7">
    <source>
        <dbReference type="EMBL" id="MEO1781940.1"/>
    </source>
</evidence>
<keyword evidence="5 6" id="KW-0472">Membrane</keyword>
<comment type="caution">
    <text evidence="7">The sequence shown here is derived from an EMBL/GenBank/DDBJ whole genome shotgun (WGS) entry which is preliminary data.</text>
</comment>
<accession>A0ABV0F1L4</accession>
<dbReference type="Proteomes" id="UP001429357">
    <property type="component" value="Unassembled WGS sequence"/>
</dbReference>
<feature type="transmembrane region" description="Helical" evidence="6">
    <location>
        <begin position="256"/>
        <end position="276"/>
    </location>
</feature>
<evidence type="ECO:0000256" key="2">
    <source>
        <dbReference type="ARBA" id="ARBA00022475"/>
    </source>
</evidence>
<reference evidence="7 8" key="2">
    <citation type="submission" date="2024-02" db="EMBL/GenBank/DDBJ databases">
        <title>The Genome Sequence of Enterococcus diestrammenae JM9A.</title>
        <authorList>
            <person name="Earl A."/>
            <person name="Manson A."/>
            <person name="Gilmore M."/>
            <person name="Sanders J."/>
            <person name="Shea T."/>
            <person name="Howe W."/>
            <person name="Livny J."/>
            <person name="Cuomo C."/>
            <person name="Neafsey D."/>
            <person name="Birren B."/>
        </authorList>
    </citation>
    <scope>NUCLEOTIDE SEQUENCE [LARGE SCALE GENOMIC DNA]</scope>
    <source>
        <strain evidence="7 8">JM9A</strain>
    </source>
</reference>
<feature type="transmembrane region" description="Helical" evidence="6">
    <location>
        <begin position="200"/>
        <end position="217"/>
    </location>
</feature>
<comment type="subcellular location">
    <subcellularLocation>
        <location evidence="1">Cell membrane</location>
        <topology evidence="1">Multi-pass membrane protein</topology>
    </subcellularLocation>
</comment>
<feature type="transmembrane region" description="Helical" evidence="6">
    <location>
        <begin position="103"/>
        <end position="122"/>
    </location>
</feature>
<reference evidence="8" key="1">
    <citation type="submission" date="2016-06" db="EMBL/GenBank/DDBJ databases">
        <title>Four novel species of enterococci isolated from chicken manure.</title>
        <authorList>
            <person name="Van Tyne D."/>
        </authorList>
    </citation>
    <scope>NUCLEOTIDE SEQUENCE [LARGE SCALE GENOMIC DNA]</scope>
    <source>
        <strain evidence="8">JM9A</strain>
    </source>
</reference>
<evidence type="ECO:0000313" key="8">
    <source>
        <dbReference type="Proteomes" id="UP001429357"/>
    </source>
</evidence>
<evidence type="ECO:0000256" key="1">
    <source>
        <dbReference type="ARBA" id="ARBA00004651"/>
    </source>
</evidence>
<evidence type="ECO:0000256" key="6">
    <source>
        <dbReference type="SAM" id="Phobius"/>
    </source>
</evidence>
<feature type="transmembrane region" description="Helical" evidence="6">
    <location>
        <begin position="229"/>
        <end position="247"/>
    </location>
</feature>
<organism evidence="7 8">
    <name type="scientific">Enterococcus diestrammenae</name>
    <dbReference type="NCBI Taxonomy" id="1155073"/>
    <lineage>
        <taxon>Bacteria</taxon>
        <taxon>Bacillati</taxon>
        <taxon>Bacillota</taxon>
        <taxon>Bacilli</taxon>
        <taxon>Lactobacillales</taxon>
        <taxon>Enterococcaceae</taxon>
        <taxon>Enterococcus</taxon>
    </lineage>
</organism>
<feature type="transmembrane region" description="Helical" evidence="6">
    <location>
        <begin position="75"/>
        <end position="96"/>
    </location>
</feature>
<evidence type="ECO:0000256" key="4">
    <source>
        <dbReference type="ARBA" id="ARBA00022989"/>
    </source>
</evidence>
<proteinExistence type="predicted"/>
<feature type="transmembrane region" description="Helical" evidence="6">
    <location>
        <begin position="21"/>
        <end position="43"/>
    </location>
</feature>
<name>A0ABV0F1L4_9ENTE</name>
<sequence length="315" mass="33697">MRDLLLLGQLLDELIKGRFTMIVSTIGQGLLWSLLAIGIFMTYRILNFPDMTTEGTFPLGGAVCVTAITSGIHPVLATLLGVAAGMAAGLVTGILYTKGKIPVILAGILVMSGLNSVILYVMKSPNKGLGHHYPKIQDFFTQLNLPDYFDIVLLGTIFVVVTIGLLLFFFNTNLGQAYIATGDNETMARSLGIKTDRMKILGLTLSNGVIALAGALISQNDGYADVSKGIGVIVIGLAAIIIGEVLFGELTFAERLIAIVIGSILYQLIIFLIIFAGFDTTYLKIISSAILAVCLMVPQLKKALHLVTGFEREGQ</sequence>
<evidence type="ECO:0000256" key="3">
    <source>
        <dbReference type="ARBA" id="ARBA00022692"/>
    </source>
</evidence>
<protein>
    <submittedName>
        <fullName evidence="7">Amino acid or sugar ABC transporter permease</fullName>
    </submittedName>
</protein>
<evidence type="ECO:0000256" key="5">
    <source>
        <dbReference type="ARBA" id="ARBA00023136"/>
    </source>
</evidence>
<keyword evidence="8" id="KW-1185">Reference proteome</keyword>
<keyword evidence="3 6" id="KW-0812">Transmembrane</keyword>
<dbReference type="Pfam" id="PF02653">
    <property type="entry name" value="BPD_transp_2"/>
    <property type="match status" value="1"/>
</dbReference>
<dbReference type="PANTHER" id="PTHR32196:SF69">
    <property type="entry name" value="BRANCHED-CHAIN AMINO ACID TRANSPORT SYSTEM, PERMEASE PROTEIN"/>
    <property type="match status" value="1"/>
</dbReference>
<keyword evidence="4 6" id="KW-1133">Transmembrane helix</keyword>